<dbReference type="AlphaFoldDB" id="A0AAE0KXR1"/>
<dbReference type="EMBL" id="LGRX02014410">
    <property type="protein sequence ID" value="KAK3264678.1"/>
    <property type="molecule type" value="Genomic_DNA"/>
</dbReference>
<name>A0AAE0KXR1_9CHLO</name>
<organism evidence="1 2">
    <name type="scientific">Cymbomonas tetramitiformis</name>
    <dbReference type="NCBI Taxonomy" id="36881"/>
    <lineage>
        <taxon>Eukaryota</taxon>
        <taxon>Viridiplantae</taxon>
        <taxon>Chlorophyta</taxon>
        <taxon>Pyramimonadophyceae</taxon>
        <taxon>Pyramimonadales</taxon>
        <taxon>Pyramimonadaceae</taxon>
        <taxon>Cymbomonas</taxon>
    </lineage>
</organism>
<dbReference type="Proteomes" id="UP001190700">
    <property type="component" value="Unassembled WGS sequence"/>
</dbReference>
<sequence>MATTFDDDREAERSAIIDAHRVNALKKLRERNSTIHACAIATRQAVLGGNGDIEFRGISAADTSRNPTFAEHVRVKYAKFLNDAIEQLLLQGFMVYKIVSADAKTGLLYPLPKTVDCSEEYRYRIDRDDPEQVRVFSPPTAHFYFRKVSRLDEFGTQVVYVEDTRLHPRTVWTPPTDSERTPEQTRTEKGVVTYCAILDSPNGVTGELRSCLNAVYATCAIAESLLRSAIISDRIRSCPPVLTRVKTDAAFDDRELTSLNSVSDVRSVLAFENMALRNEIDAATHRALNDNNKAQYGHAGHAEIDDRLAQTADPMRHSNFVPTVIPLPVDAEVATYSLPAMRSDLAGFQRHAEREIVQVFGLQDDRISPMNIDPFRRDEIRRLLSAVCKNVWRQSPAEFGERFPTTSVDAIRFEFPRTSSPIVDAVAPNRRGPKKRTRYEDGYNHFNY</sequence>
<proteinExistence type="predicted"/>
<accession>A0AAE0KXR1</accession>
<evidence type="ECO:0000313" key="2">
    <source>
        <dbReference type="Proteomes" id="UP001190700"/>
    </source>
</evidence>
<evidence type="ECO:0000313" key="1">
    <source>
        <dbReference type="EMBL" id="KAK3264678.1"/>
    </source>
</evidence>
<comment type="caution">
    <text evidence="1">The sequence shown here is derived from an EMBL/GenBank/DDBJ whole genome shotgun (WGS) entry which is preliminary data.</text>
</comment>
<gene>
    <name evidence="1" type="ORF">CYMTET_26600</name>
</gene>
<reference evidence="1 2" key="1">
    <citation type="journal article" date="2015" name="Genome Biol. Evol.">
        <title>Comparative Genomics of a Bacterivorous Green Alga Reveals Evolutionary Causalities and Consequences of Phago-Mixotrophic Mode of Nutrition.</title>
        <authorList>
            <person name="Burns J.A."/>
            <person name="Paasch A."/>
            <person name="Narechania A."/>
            <person name="Kim E."/>
        </authorList>
    </citation>
    <scope>NUCLEOTIDE SEQUENCE [LARGE SCALE GENOMIC DNA]</scope>
    <source>
        <strain evidence="1 2">PLY_AMNH</strain>
    </source>
</reference>
<keyword evidence="2" id="KW-1185">Reference proteome</keyword>
<protein>
    <submittedName>
        <fullName evidence="1">Uncharacterized protein</fullName>
    </submittedName>
</protein>